<keyword evidence="1" id="KW-1133">Transmembrane helix</keyword>
<reference evidence="2 3" key="1">
    <citation type="submission" date="2015-05" db="EMBL/GenBank/DDBJ databases">
        <title>Whole genome sequence and identification of bacterial endophytes from Costus igneus.</title>
        <authorList>
            <person name="Lee Y.P."/>
            <person name="Gan H.M."/>
            <person name="Eng W."/>
            <person name="Wheatley M.S."/>
            <person name="Caraballo A."/>
            <person name="Polter S."/>
            <person name="Savka M.A."/>
            <person name="Hudson A.O."/>
        </authorList>
    </citation>
    <scope>NUCLEOTIDE SEQUENCE [LARGE SCALE GENOMIC DNA]</scope>
    <source>
        <strain evidence="2 3">RIT375</strain>
    </source>
</reference>
<sequence>MWLLIKAVFTFVIILGVVLSVAVMVVYGIYRIAKAALRKTGEKLKNKNQNQKEEIEYGLTPEMKNLLYRRSTPVGKANIVEGSNEQIVKDVQLELTIEDATEIDDLEDLDDKGLSAETLEIIKQKQKQKREEILKALKQEESYNDDIELEVSKPNQAALDLLTEYRTELTPPNEFSAEYDITMEEPPFIPNPEDYIGPEDNTLITADEILALTTMESNTTDELKQIEHRLQELGEVQGIENLKEISQLLVRQAQIQGDFNKVEELKKMYAQELVMENDELTLDDFKGKKKYEIPLEDKFLKYATAKMEDDQEGKQIWSGKVIGIAEDYIHFYDGIRRWIRLKERINEIKQGDMITLDVELYDKEVQVGKIEVLERVIH</sequence>
<dbReference type="PATRIC" id="fig|1392.242.peg.5694"/>
<comment type="caution">
    <text evidence="2">The sequence shown here is derived from an EMBL/GenBank/DDBJ whole genome shotgun (WGS) entry which is preliminary data.</text>
</comment>
<dbReference type="Proteomes" id="UP000035904">
    <property type="component" value="Unassembled WGS sequence"/>
</dbReference>
<evidence type="ECO:0000256" key="1">
    <source>
        <dbReference type="SAM" id="Phobius"/>
    </source>
</evidence>
<name>A0A0J1HXE1_BACAN</name>
<organism evidence="2 3">
    <name type="scientific">Bacillus anthracis</name>
    <name type="common">anthrax bacterium</name>
    <dbReference type="NCBI Taxonomy" id="1392"/>
    <lineage>
        <taxon>Bacteria</taxon>
        <taxon>Bacillati</taxon>
        <taxon>Bacillota</taxon>
        <taxon>Bacilli</taxon>
        <taxon>Bacillales</taxon>
        <taxon>Bacillaceae</taxon>
        <taxon>Bacillus</taxon>
        <taxon>Bacillus cereus group</taxon>
    </lineage>
</organism>
<accession>A0A0J1HXE1</accession>
<keyword evidence="1" id="KW-0812">Transmembrane</keyword>
<keyword evidence="1" id="KW-0472">Membrane</keyword>
<dbReference type="EMBL" id="LDPG01000007">
    <property type="protein sequence ID" value="KLV18356.1"/>
    <property type="molecule type" value="Genomic_DNA"/>
</dbReference>
<feature type="transmembrane region" description="Helical" evidence="1">
    <location>
        <begin position="7"/>
        <end position="30"/>
    </location>
</feature>
<evidence type="ECO:0000313" key="2">
    <source>
        <dbReference type="EMBL" id="KLV18356.1"/>
    </source>
</evidence>
<gene>
    <name evidence="2" type="ORF">ABW01_13325</name>
</gene>
<dbReference type="AlphaFoldDB" id="A0A0J1HXE1"/>
<proteinExistence type="predicted"/>
<protein>
    <submittedName>
        <fullName evidence="2">Uncharacterized protein</fullName>
    </submittedName>
</protein>
<dbReference type="RefSeq" id="WP_047956665.1">
    <property type="nucleotide sequence ID" value="NZ_LDPG01000007.1"/>
</dbReference>
<evidence type="ECO:0000313" key="3">
    <source>
        <dbReference type="Proteomes" id="UP000035904"/>
    </source>
</evidence>